<dbReference type="Gene3D" id="3.30.420.40">
    <property type="match status" value="2"/>
</dbReference>
<feature type="domain" description="Gcp-like" evidence="9">
    <location>
        <begin position="78"/>
        <end position="384"/>
    </location>
</feature>
<dbReference type="InterPro" id="IPR022450">
    <property type="entry name" value="TsaD"/>
</dbReference>
<dbReference type="InterPro" id="IPR017861">
    <property type="entry name" value="KAE1/TsaD"/>
</dbReference>
<dbReference type="RefSeq" id="XP_025075808.1">
    <property type="nucleotide sequence ID" value="XM_025220023.1"/>
</dbReference>
<accession>A0A8N1SCJ2</accession>
<dbReference type="SUPFAM" id="SSF53067">
    <property type="entry name" value="Actin-like ATPase domain"/>
    <property type="match status" value="1"/>
</dbReference>
<dbReference type="InterPro" id="IPR000905">
    <property type="entry name" value="Gcp-like_dom"/>
</dbReference>
<protein>
    <recommendedName>
        <fullName evidence="1">N(6)-L-threonylcarbamoyladenine synthase</fullName>
        <ecNumber evidence="1">2.3.1.234</ecNumber>
    </recommendedName>
</protein>
<dbReference type="GO" id="GO:0061711">
    <property type="term" value="F:tRNA N(6)-L-threonylcarbamoyladenine synthase activity"/>
    <property type="evidence" value="ECO:0007669"/>
    <property type="project" value="UniProtKB-EC"/>
</dbReference>
<evidence type="ECO:0000256" key="2">
    <source>
        <dbReference type="ARBA" id="ARBA00022679"/>
    </source>
</evidence>
<keyword evidence="8" id="KW-0812">Transmembrane</keyword>
<comment type="similarity">
    <text evidence="7">Belongs to the KAE1 / TsaD family.</text>
</comment>
<keyword evidence="2 7" id="KW-0808">Transferase</keyword>
<comment type="subunit">
    <text evidence="7">Homodimer.</text>
</comment>
<dbReference type="PANTHER" id="PTHR11735:SF6">
    <property type="entry name" value="TRNA N6-ADENOSINE THREONYLCARBAMOYLTRANSFERASE, MITOCHONDRIAL"/>
    <property type="match status" value="1"/>
</dbReference>
<evidence type="ECO:0000256" key="8">
    <source>
        <dbReference type="SAM" id="Phobius"/>
    </source>
</evidence>
<evidence type="ECO:0000256" key="7">
    <source>
        <dbReference type="HAMAP-Rule" id="MF_03179"/>
    </source>
</evidence>
<keyword evidence="4 7" id="KW-0479">Metal-binding</keyword>
<dbReference type="AlphaFoldDB" id="A0A8N1SCJ2"/>
<feature type="transmembrane region" description="Helical" evidence="8">
    <location>
        <begin position="20"/>
        <end position="38"/>
    </location>
</feature>
<dbReference type="GO" id="GO:0046872">
    <property type="term" value="F:metal ion binding"/>
    <property type="evidence" value="ECO:0007669"/>
    <property type="project" value="UniProtKB-KW"/>
</dbReference>
<dbReference type="CTD" id="32982"/>
<evidence type="ECO:0000256" key="4">
    <source>
        <dbReference type="ARBA" id="ARBA00022723"/>
    </source>
</evidence>
<evidence type="ECO:0000256" key="1">
    <source>
        <dbReference type="ARBA" id="ARBA00012156"/>
    </source>
</evidence>
<comment type="function">
    <text evidence="7">Required for the formation of a threonylcarbamoyl group on adenosine at position 37 (t(6)A37) in mitochondrial tRNAs that read codons beginning with adenine. Probably involved in the transfer of the threonylcarbamoyl moiety of threonylcarbamoyl-AMP (TC-AMP) to the N6 group of A37. Involved in mitochondrial genome maintenance.</text>
</comment>
<dbReference type="InterPro" id="IPR043129">
    <property type="entry name" value="ATPase_NBD"/>
</dbReference>
<evidence type="ECO:0000259" key="9">
    <source>
        <dbReference type="Pfam" id="PF00814"/>
    </source>
</evidence>
<evidence type="ECO:0000313" key="10">
    <source>
        <dbReference type="Proteomes" id="UP000504615"/>
    </source>
</evidence>
<dbReference type="GeneID" id="105433833"/>
<comment type="catalytic activity">
    <reaction evidence="6 7">
        <text>L-threonylcarbamoyladenylate + adenosine(37) in tRNA = N(6)-L-threonylcarbamoyladenosine(37) in tRNA + AMP + H(+)</text>
        <dbReference type="Rhea" id="RHEA:37059"/>
        <dbReference type="Rhea" id="RHEA-COMP:10162"/>
        <dbReference type="Rhea" id="RHEA-COMP:10163"/>
        <dbReference type="ChEBI" id="CHEBI:15378"/>
        <dbReference type="ChEBI" id="CHEBI:73682"/>
        <dbReference type="ChEBI" id="CHEBI:74411"/>
        <dbReference type="ChEBI" id="CHEBI:74418"/>
        <dbReference type="ChEBI" id="CHEBI:456215"/>
        <dbReference type="EC" id="2.3.1.234"/>
    </reaction>
</comment>
<dbReference type="GO" id="GO:0002949">
    <property type="term" value="P:tRNA threonylcarbamoyladenosine modification"/>
    <property type="evidence" value="ECO:0007669"/>
    <property type="project" value="UniProtKB-UniRule"/>
</dbReference>
<keyword evidence="8" id="KW-0472">Membrane</keyword>
<dbReference type="HAMAP" id="MF_01445">
    <property type="entry name" value="TsaD"/>
    <property type="match status" value="1"/>
</dbReference>
<dbReference type="NCBIfam" id="TIGR00329">
    <property type="entry name" value="gcp_kae1"/>
    <property type="match status" value="1"/>
</dbReference>
<comment type="subcellular location">
    <subcellularLocation>
        <location evidence="7">Mitochondrion</location>
    </subcellularLocation>
</comment>
<comment type="cofactor">
    <cofactor evidence="7">
        <name>a divalent metal cation</name>
        <dbReference type="ChEBI" id="CHEBI:60240"/>
    </cofactor>
    <text evidence="7">Binds 1 divalent metal cation per subunit.</text>
</comment>
<proteinExistence type="inferred from homology"/>
<reference evidence="11" key="1">
    <citation type="submission" date="2025-08" db="UniProtKB">
        <authorList>
            <consortium name="RefSeq"/>
        </authorList>
    </citation>
    <scope>IDENTIFICATION</scope>
</reference>
<dbReference type="Pfam" id="PF00814">
    <property type="entry name" value="TsaD"/>
    <property type="match status" value="1"/>
</dbReference>
<dbReference type="PRINTS" id="PR00789">
    <property type="entry name" value="OSIALOPTASE"/>
</dbReference>
<keyword evidence="3 7" id="KW-0819">tRNA processing</keyword>
<evidence type="ECO:0000313" key="11">
    <source>
        <dbReference type="RefSeq" id="XP_025075808.1"/>
    </source>
</evidence>
<gene>
    <name evidence="11" type="primary">LOC105433833</name>
</gene>
<evidence type="ECO:0000256" key="5">
    <source>
        <dbReference type="ARBA" id="ARBA00023315"/>
    </source>
</evidence>
<evidence type="ECO:0000256" key="6">
    <source>
        <dbReference type="ARBA" id="ARBA00048117"/>
    </source>
</evidence>
<keyword evidence="7" id="KW-0496">Mitochondrion</keyword>
<dbReference type="Proteomes" id="UP000504615">
    <property type="component" value="Unplaced"/>
</dbReference>
<dbReference type="OrthoDB" id="10259622at2759"/>
<dbReference type="EC" id="2.3.1.234" evidence="1"/>
<evidence type="ECO:0000256" key="3">
    <source>
        <dbReference type="ARBA" id="ARBA00022694"/>
    </source>
</evidence>
<sequence>MNERIRSHFTRTLCASDYAYLNISTALLMMKSLIYIMLNNTQTLNAIRKFADDKPAVILGIETSCDDTGCGIVDTTGKILSESINSQHLIHLNNGGIIPTFASDLHREYITTVCEDALKLANLRLRDIDAIATTTRPGLFLSLAVGNNFGKYLSRIGNKPYIPIHHMEAHALTVRMVQKVDFPFLVLLVSGGHSLLAIVENVDKFYILGTTLDNPPGEILDKIARRLKLANISEFSHMSGGQAIESAASKATDPTKFAFMPILTKHRDCQFSFSSLLSNSFKYINKQINFDINGSTEISEVYNLCAAVQLCLVKHICLRTQRAMEFINNENLIPQERRTLVISGGVACNNFLAKALEIVCSKRGFNFVRTPPRLCNDNGVMIAWNGAEKWMANVGIMRDRKEIEKITVDKDAPFGESWVERVQAANIKCRLVKLDFE</sequence>
<dbReference type="GO" id="GO:0005739">
    <property type="term" value="C:mitochondrion"/>
    <property type="evidence" value="ECO:0007669"/>
    <property type="project" value="UniProtKB-SubCell"/>
</dbReference>
<dbReference type="CDD" id="cd24134">
    <property type="entry name" value="ASKHA_NBD_OSGEPL1_QRI7_euk"/>
    <property type="match status" value="1"/>
</dbReference>
<keyword evidence="5 7" id="KW-0012">Acyltransferase</keyword>
<dbReference type="PANTHER" id="PTHR11735">
    <property type="entry name" value="TRNA N6-ADENOSINE THREONYLCARBAMOYLTRANSFERASE"/>
    <property type="match status" value="1"/>
</dbReference>
<keyword evidence="10" id="KW-1185">Reference proteome</keyword>
<organism evidence="10 11">
    <name type="scientific">Pogonomyrmex barbatus</name>
    <name type="common">red harvester ant</name>
    <dbReference type="NCBI Taxonomy" id="144034"/>
    <lineage>
        <taxon>Eukaryota</taxon>
        <taxon>Metazoa</taxon>
        <taxon>Ecdysozoa</taxon>
        <taxon>Arthropoda</taxon>
        <taxon>Hexapoda</taxon>
        <taxon>Insecta</taxon>
        <taxon>Pterygota</taxon>
        <taxon>Neoptera</taxon>
        <taxon>Endopterygota</taxon>
        <taxon>Hymenoptera</taxon>
        <taxon>Apocrita</taxon>
        <taxon>Aculeata</taxon>
        <taxon>Formicoidea</taxon>
        <taxon>Formicidae</taxon>
        <taxon>Myrmicinae</taxon>
        <taxon>Pogonomyrmex</taxon>
    </lineage>
</organism>
<name>A0A8N1SCJ2_9HYME</name>
<keyword evidence="8" id="KW-1133">Transmembrane helix</keyword>